<name>A0A7I4YVJ0_HAECO</name>
<sequence length="99" mass="11426">MMSNNDGLNQIAQQNERTLVPVHEGCCQCGGQHWYEYQMKRLTEAVGIAQAQAQAEAAYSRQLHCEGEILEIALEEAVDRMCKLRQRFERNNIKQKEML</sequence>
<dbReference type="OMA" id="VHEGCCQ"/>
<proteinExistence type="predicted"/>
<dbReference type="WBParaSite" id="HCON_00146340-00001">
    <property type="protein sequence ID" value="HCON_00146340-00001"/>
    <property type="gene ID" value="HCON_00146340"/>
</dbReference>
<dbReference type="Proteomes" id="UP000025227">
    <property type="component" value="Unplaced"/>
</dbReference>
<protein>
    <submittedName>
        <fullName evidence="2">CZB domain-containing protein</fullName>
    </submittedName>
</protein>
<keyword evidence="1" id="KW-1185">Reference proteome</keyword>
<organism evidence="1 2">
    <name type="scientific">Haemonchus contortus</name>
    <name type="common">Barber pole worm</name>
    <dbReference type="NCBI Taxonomy" id="6289"/>
    <lineage>
        <taxon>Eukaryota</taxon>
        <taxon>Metazoa</taxon>
        <taxon>Ecdysozoa</taxon>
        <taxon>Nematoda</taxon>
        <taxon>Chromadorea</taxon>
        <taxon>Rhabditida</taxon>
        <taxon>Rhabditina</taxon>
        <taxon>Rhabditomorpha</taxon>
        <taxon>Strongyloidea</taxon>
        <taxon>Trichostrongylidae</taxon>
        <taxon>Haemonchus</taxon>
    </lineage>
</organism>
<evidence type="ECO:0000313" key="1">
    <source>
        <dbReference type="Proteomes" id="UP000025227"/>
    </source>
</evidence>
<evidence type="ECO:0000313" key="2">
    <source>
        <dbReference type="WBParaSite" id="HCON_00146340-00001"/>
    </source>
</evidence>
<dbReference type="AlphaFoldDB" id="A0A7I4YVJ0"/>
<accession>A0A7I4YVJ0</accession>
<reference evidence="2" key="1">
    <citation type="submission" date="2020-12" db="UniProtKB">
        <authorList>
            <consortium name="WormBaseParasite"/>
        </authorList>
    </citation>
    <scope>IDENTIFICATION</scope>
    <source>
        <strain evidence="2">MHco3</strain>
    </source>
</reference>